<comment type="caution">
    <text evidence="4">The sequence shown here is derived from an EMBL/GenBank/DDBJ whole genome shotgun (WGS) entry which is preliminary data.</text>
</comment>
<feature type="domain" description="FAD-dependent oxidoreductase 2 FAD-binding" evidence="3">
    <location>
        <begin position="7"/>
        <end position="63"/>
    </location>
</feature>
<protein>
    <recommendedName>
        <fullName evidence="3">FAD-dependent oxidoreductase 2 FAD-binding domain-containing protein</fullName>
    </recommendedName>
</protein>
<evidence type="ECO:0000313" key="5">
    <source>
        <dbReference type="Proteomes" id="UP001281614"/>
    </source>
</evidence>
<dbReference type="InterPro" id="IPR036188">
    <property type="entry name" value="FAD/NAD-bd_sf"/>
</dbReference>
<evidence type="ECO:0000256" key="2">
    <source>
        <dbReference type="ARBA" id="ARBA00023002"/>
    </source>
</evidence>
<keyword evidence="1" id="KW-0285">Flavoprotein</keyword>
<evidence type="ECO:0000256" key="1">
    <source>
        <dbReference type="ARBA" id="ARBA00022630"/>
    </source>
</evidence>
<reference evidence="4" key="1">
    <citation type="submission" date="2023-02" db="EMBL/GenBank/DDBJ databases">
        <title>Colletotrichum kahawae CIFC_Que2 genome sequencing and assembly.</title>
        <authorList>
            <person name="Baroncelli R."/>
        </authorList>
    </citation>
    <scope>NUCLEOTIDE SEQUENCE</scope>
    <source>
        <strain evidence="4">CIFC_Que2</strain>
    </source>
</reference>
<keyword evidence="2" id="KW-0560">Oxidoreductase</keyword>
<dbReference type="Gene3D" id="3.50.50.60">
    <property type="entry name" value="FAD/NAD(P)-binding domain"/>
    <property type="match status" value="1"/>
</dbReference>
<evidence type="ECO:0000259" key="3">
    <source>
        <dbReference type="Pfam" id="PF00890"/>
    </source>
</evidence>
<dbReference type="EMBL" id="VYYT01000401">
    <property type="protein sequence ID" value="KAK2737352.1"/>
    <property type="molecule type" value="Genomic_DNA"/>
</dbReference>
<organism evidence="4 5">
    <name type="scientific">Colletotrichum kahawae</name>
    <name type="common">Coffee berry disease fungus</name>
    <dbReference type="NCBI Taxonomy" id="34407"/>
    <lineage>
        <taxon>Eukaryota</taxon>
        <taxon>Fungi</taxon>
        <taxon>Dikarya</taxon>
        <taxon>Ascomycota</taxon>
        <taxon>Pezizomycotina</taxon>
        <taxon>Sordariomycetes</taxon>
        <taxon>Hypocreomycetidae</taxon>
        <taxon>Glomerellales</taxon>
        <taxon>Glomerellaceae</taxon>
        <taxon>Colletotrichum</taxon>
        <taxon>Colletotrichum gloeosporioides species complex</taxon>
    </lineage>
</organism>
<accession>A0AAD9Y5J4</accession>
<dbReference type="SUPFAM" id="SSF56425">
    <property type="entry name" value="Succinate dehydrogenase/fumarate reductase flavoprotein, catalytic domain"/>
    <property type="match status" value="1"/>
</dbReference>
<dbReference type="Proteomes" id="UP001281614">
    <property type="component" value="Unassembled WGS sequence"/>
</dbReference>
<dbReference type="Gene3D" id="3.90.700.10">
    <property type="entry name" value="Succinate dehydrogenase/fumarate reductase flavoprotein, catalytic domain"/>
    <property type="match status" value="1"/>
</dbReference>
<name>A0AAD9Y5J4_COLKA</name>
<dbReference type="SUPFAM" id="SSF51905">
    <property type="entry name" value="FAD/NAD(P)-binding domain"/>
    <property type="match status" value="1"/>
</dbReference>
<keyword evidence="5" id="KW-1185">Reference proteome</keyword>
<dbReference type="AlphaFoldDB" id="A0AAD9Y5J4"/>
<dbReference type="InterPro" id="IPR003953">
    <property type="entry name" value="FAD-dep_OxRdtase_2_FAD-bd"/>
</dbReference>
<gene>
    <name evidence="4" type="ORF">CKAH01_18842</name>
</gene>
<proteinExistence type="predicted"/>
<evidence type="ECO:0000313" key="4">
    <source>
        <dbReference type="EMBL" id="KAK2737352.1"/>
    </source>
</evidence>
<sequence length="304" mass="33147">MTAKTVDVLVVGSSAAGLAAAATATQLQLSTLLIKQTDKIGGITAYSSGTVWIPRNKVAQDDRKGAQAAGRCMLDLMPFNAATLKAGRGDLYAAAHIMPAAYFHNFHAFSQPQALEIGFKLELNTALKELKRESGAMPVAVVELKGGERSEIYAQFRVVLITSSFMRCKTLHKEHLPHVGTNGQIMIALFELGKPYCIVVDGQGRQVFAEADLYSESRHALYKLCKEGWDAWLMVDAAYCAHYALRMLAPRMDLSEAVFSKGNRAYHQFVRDAQAKQPNLGTIAQPPFYAVALQPGDVGTRGRL</sequence>
<dbReference type="InterPro" id="IPR027477">
    <property type="entry name" value="Succ_DH/fumarate_Rdtase_cat_sf"/>
</dbReference>
<dbReference type="GO" id="GO:0016491">
    <property type="term" value="F:oxidoreductase activity"/>
    <property type="evidence" value="ECO:0007669"/>
    <property type="project" value="UniProtKB-KW"/>
</dbReference>
<dbReference type="Pfam" id="PF00890">
    <property type="entry name" value="FAD_binding_2"/>
    <property type="match status" value="1"/>
</dbReference>